<dbReference type="Proteomes" id="UP001500973">
    <property type="component" value="Unassembled WGS sequence"/>
</dbReference>
<accession>A0ABP4JYT4</accession>
<feature type="region of interest" description="Disordered" evidence="1">
    <location>
        <begin position="1"/>
        <end position="27"/>
    </location>
</feature>
<organism evidence="2 3">
    <name type="scientific">Streptomyces thermospinosisporus</name>
    <dbReference type="NCBI Taxonomy" id="161482"/>
    <lineage>
        <taxon>Bacteria</taxon>
        <taxon>Bacillati</taxon>
        <taxon>Actinomycetota</taxon>
        <taxon>Actinomycetes</taxon>
        <taxon>Kitasatosporales</taxon>
        <taxon>Streptomycetaceae</taxon>
        <taxon>Streptomyces</taxon>
    </lineage>
</organism>
<proteinExistence type="predicted"/>
<reference evidence="3" key="1">
    <citation type="journal article" date="2019" name="Int. J. Syst. Evol. Microbiol.">
        <title>The Global Catalogue of Microorganisms (GCM) 10K type strain sequencing project: providing services to taxonomists for standard genome sequencing and annotation.</title>
        <authorList>
            <consortium name="The Broad Institute Genomics Platform"/>
            <consortium name="The Broad Institute Genome Sequencing Center for Infectious Disease"/>
            <person name="Wu L."/>
            <person name="Ma J."/>
        </authorList>
    </citation>
    <scope>NUCLEOTIDE SEQUENCE [LARGE SCALE GENOMIC DNA]</scope>
    <source>
        <strain evidence="3">JCM 11756</strain>
    </source>
</reference>
<gene>
    <name evidence="2" type="ORF">GCM10009601_51350</name>
</gene>
<dbReference type="EMBL" id="BAAAIZ010000090">
    <property type="protein sequence ID" value="GAA1431746.1"/>
    <property type="molecule type" value="Genomic_DNA"/>
</dbReference>
<comment type="caution">
    <text evidence="2">The sequence shown here is derived from an EMBL/GenBank/DDBJ whole genome shotgun (WGS) entry which is preliminary data.</text>
</comment>
<keyword evidence="3" id="KW-1185">Reference proteome</keyword>
<dbReference type="RefSeq" id="WP_344015517.1">
    <property type="nucleotide sequence ID" value="NZ_BAAAIZ010000090.1"/>
</dbReference>
<feature type="compositionally biased region" description="Basic and acidic residues" evidence="1">
    <location>
        <begin position="1"/>
        <end position="12"/>
    </location>
</feature>
<evidence type="ECO:0000256" key="1">
    <source>
        <dbReference type="SAM" id="MobiDB-lite"/>
    </source>
</evidence>
<name>A0ABP4JYT4_9ACTN</name>
<protein>
    <submittedName>
        <fullName evidence="2">Uncharacterized protein</fullName>
    </submittedName>
</protein>
<sequence>MTNPADELRQAADKLAPQTAEPPTLTGEYPDIDACYAHILRTTAETCDAVTRHGVTPDENALWLAPALAAARRINAASA</sequence>
<evidence type="ECO:0000313" key="2">
    <source>
        <dbReference type="EMBL" id="GAA1431746.1"/>
    </source>
</evidence>
<evidence type="ECO:0000313" key="3">
    <source>
        <dbReference type="Proteomes" id="UP001500973"/>
    </source>
</evidence>